<feature type="compositionally biased region" description="Basic and acidic residues" evidence="1">
    <location>
        <begin position="178"/>
        <end position="189"/>
    </location>
</feature>
<feature type="compositionally biased region" description="Low complexity" evidence="1">
    <location>
        <begin position="191"/>
        <end position="208"/>
    </location>
</feature>
<evidence type="ECO:0000313" key="3">
    <source>
        <dbReference type="Proteomes" id="UP000826195"/>
    </source>
</evidence>
<reference evidence="2 3" key="1">
    <citation type="journal article" date="2021" name="J. Hered.">
        <title>A chromosome-level genome assembly of the parasitoid wasp, Cotesia glomerata (Hymenoptera: Braconidae).</title>
        <authorList>
            <person name="Pinto B.J."/>
            <person name="Weis J.J."/>
            <person name="Gamble T."/>
            <person name="Ode P.J."/>
            <person name="Paul R."/>
            <person name="Zaspel J.M."/>
        </authorList>
    </citation>
    <scope>NUCLEOTIDE SEQUENCE [LARGE SCALE GENOMIC DNA]</scope>
    <source>
        <strain evidence="2">CgM1</strain>
    </source>
</reference>
<keyword evidence="3" id="KW-1185">Reference proteome</keyword>
<feature type="compositionally biased region" description="Basic and acidic residues" evidence="1">
    <location>
        <begin position="111"/>
        <end position="126"/>
    </location>
</feature>
<name>A0AAV7I8U8_COTGL</name>
<evidence type="ECO:0000313" key="2">
    <source>
        <dbReference type="EMBL" id="KAH0547133.1"/>
    </source>
</evidence>
<gene>
    <name evidence="2" type="ORF">KQX54_017195</name>
</gene>
<sequence>MMMIAAEIKQFLSQLRCVVLKMPRESDKDSDLETGYPGDLETFSDFEHLQARRRIRTQNSRYKEQRQQGKIFYLVLVPNQNLFGPTDTRSPSEGERPVLVVPKFLSESFEMADRKASGSRPEKSKEAPGNAISRFIQRLSPIKRYRGQETPGASSSSISQKTDSRSGKKNSSTTKNSSRKEDKHSEKLTKSSLNLPESSSSSKSSLSQPPSPWLTPALSYQSLNSNERATELKLLSQLHANFDKSTDILGNYISLRDQKK</sequence>
<dbReference type="Proteomes" id="UP000826195">
    <property type="component" value="Unassembled WGS sequence"/>
</dbReference>
<evidence type="ECO:0000256" key="1">
    <source>
        <dbReference type="SAM" id="MobiDB-lite"/>
    </source>
</evidence>
<organism evidence="2 3">
    <name type="scientific">Cotesia glomerata</name>
    <name type="common">Lepidopteran parasitic wasp</name>
    <name type="synonym">Apanteles glomeratus</name>
    <dbReference type="NCBI Taxonomy" id="32391"/>
    <lineage>
        <taxon>Eukaryota</taxon>
        <taxon>Metazoa</taxon>
        <taxon>Ecdysozoa</taxon>
        <taxon>Arthropoda</taxon>
        <taxon>Hexapoda</taxon>
        <taxon>Insecta</taxon>
        <taxon>Pterygota</taxon>
        <taxon>Neoptera</taxon>
        <taxon>Endopterygota</taxon>
        <taxon>Hymenoptera</taxon>
        <taxon>Apocrita</taxon>
        <taxon>Ichneumonoidea</taxon>
        <taxon>Braconidae</taxon>
        <taxon>Microgastrinae</taxon>
        <taxon>Cotesia</taxon>
    </lineage>
</organism>
<comment type="caution">
    <text evidence="2">The sequence shown here is derived from an EMBL/GenBank/DDBJ whole genome shotgun (WGS) entry which is preliminary data.</text>
</comment>
<accession>A0AAV7I8U8</accession>
<feature type="region of interest" description="Disordered" evidence="1">
    <location>
        <begin position="111"/>
        <end position="219"/>
    </location>
</feature>
<proteinExistence type="predicted"/>
<dbReference type="EMBL" id="JAHXZJ010002237">
    <property type="protein sequence ID" value="KAH0547133.1"/>
    <property type="molecule type" value="Genomic_DNA"/>
</dbReference>
<protein>
    <submittedName>
        <fullName evidence="2">Uncharacterized protein</fullName>
    </submittedName>
</protein>
<dbReference type="AlphaFoldDB" id="A0AAV7I8U8"/>
<feature type="compositionally biased region" description="Polar residues" evidence="1">
    <location>
        <begin position="151"/>
        <end position="161"/>
    </location>
</feature>